<dbReference type="AlphaFoldDB" id="A0A5C4LZW3"/>
<accession>A0A5C4LZW3</accession>
<dbReference type="RefSeq" id="WP_139097616.1">
    <property type="nucleotide sequence ID" value="NZ_VDFW01000013.1"/>
</dbReference>
<organism evidence="2 3">
    <name type="scientific">Amycolatopsis alkalitolerans</name>
    <dbReference type="NCBI Taxonomy" id="2547244"/>
    <lineage>
        <taxon>Bacteria</taxon>
        <taxon>Bacillati</taxon>
        <taxon>Actinomycetota</taxon>
        <taxon>Actinomycetes</taxon>
        <taxon>Pseudonocardiales</taxon>
        <taxon>Pseudonocardiaceae</taxon>
        <taxon>Amycolatopsis</taxon>
    </lineage>
</organism>
<dbReference type="Proteomes" id="UP000305546">
    <property type="component" value="Unassembled WGS sequence"/>
</dbReference>
<reference evidence="2 3" key="1">
    <citation type="submission" date="2019-06" db="EMBL/GenBank/DDBJ databases">
        <title>Amycolatopsis alkalitolerans sp. nov., isolated from Gastrodia elata Blume.</title>
        <authorList>
            <person name="Narsing Rao M.P."/>
            <person name="Li W.J."/>
        </authorList>
    </citation>
    <scope>NUCLEOTIDE SEQUENCE [LARGE SCALE GENOMIC DNA]</scope>
    <source>
        <strain evidence="2 3">SYSUP0005</strain>
    </source>
</reference>
<gene>
    <name evidence="2" type="ORF">FG385_16400</name>
</gene>
<feature type="compositionally biased region" description="Basic residues" evidence="1">
    <location>
        <begin position="48"/>
        <end position="58"/>
    </location>
</feature>
<evidence type="ECO:0000313" key="2">
    <source>
        <dbReference type="EMBL" id="TNC24828.1"/>
    </source>
</evidence>
<comment type="caution">
    <text evidence="2">The sequence shown here is derived from an EMBL/GenBank/DDBJ whole genome shotgun (WGS) entry which is preliminary data.</text>
</comment>
<proteinExistence type="predicted"/>
<evidence type="ECO:0000313" key="3">
    <source>
        <dbReference type="Proteomes" id="UP000305546"/>
    </source>
</evidence>
<dbReference type="EMBL" id="VDFW01000013">
    <property type="protein sequence ID" value="TNC24828.1"/>
    <property type="molecule type" value="Genomic_DNA"/>
</dbReference>
<protein>
    <submittedName>
        <fullName evidence="2">Uncharacterized protein</fullName>
    </submittedName>
</protein>
<feature type="region of interest" description="Disordered" evidence="1">
    <location>
        <begin position="48"/>
        <end position="83"/>
    </location>
</feature>
<keyword evidence="3" id="KW-1185">Reference proteome</keyword>
<sequence>MEFLTRFREFLATQAELAQRQELLNRPWEEELLHWSYDGRGWRLHGHRVPPRGRRRSTTRQGWCPGLRATQLRAEPLRDRENS</sequence>
<evidence type="ECO:0000256" key="1">
    <source>
        <dbReference type="SAM" id="MobiDB-lite"/>
    </source>
</evidence>
<name>A0A5C4LZW3_9PSEU</name>
<dbReference type="OrthoDB" id="4773961at2"/>